<evidence type="ECO:0000313" key="5">
    <source>
        <dbReference type="WBParaSite" id="scaffold1854_cov168.g3749"/>
    </source>
</evidence>
<evidence type="ECO:0000313" key="4">
    <source>
        <dbReference type="Proteomes" id="UP000887561"/>
    </source>
</evidence>
<name>A0A915LWT3_MELJA</name>
<dbReference type="Proteomes" id="UP000887561">
    <property type="component" value="Unplaced"/>
</dbReference>
<evidence type="ECO:0000256" key="1">
    <source>
        <dbReference type="PROSITE-ProRule" id="PRU00042"/>
    </source>
</evidence>
<keyword evidence="1" id="KW-0479">Metal-binding</keyword>
<feature type="region of interest" description="Disordered" evidence="2">
    <location>
        <begin position="110"/>
        <end position="132"/>
    </location>
</feature>
<feature type="domain" description="C2H2-type" evidence="3">
    <location>
        <begin position="23"/>
        <end position="51"/>
    </location>
</feature>
<keyword evidence="4" id="KW-1185">Reference proteome</keyword>
<dbReference type="InterPro" id="IPR013087">
    <property type="entry name" value="Znf_C2H2_type"/>
</dbReference>
<reference evidence="5" key="1">
    <citation type="submission" date="2022-11" db="UniProtKB">
        <authorList>
            <consortium name="WormBaseParasite"/>
        </authorList>
    </citation>
    <scope>IDENTIFICATION</scope>
</reference>
<dbReference type="WBParaSite" id="scaffold1854_cov168.g3749">
    <property type="protein sequence ID" value="scaffold1854_cov168.g3749"/>
    <property type="gene ID" value="scaffold1854_cov168.g3749"/>
</dbReference>
<keyword evidence="1" id="KW-0863">Zinc-finger</keyword>
<accession>A0A915LWT3</accession>
<keyword evidence="1" id="KW-0862">Zinc</keyword>
<evidence type="ECO:0000256" key="2">
    <source>
        <dbReference type="SAM" id="MobiDB-lite"/>
    </source>
</evidence>
<protein>
    <submittedName>
        <fullName evidence="5">C2H2-type domain-containing protein</fullName>
    </submittedName>
</protein>
<dbReference type="AlphaFoldDB" id="A0A915LWT3"/>
<evidence type="ECO:0000259" key="3">
    <source>
        <dbReference type="PROSITE" id="PS50157"/>
    </source>
</evidence>
<dbReference type="GO" id="GO:0008270">
    <property type="term" value="F:zinc ion binding"/>
    <property type="evidence" value="ECO:0007669"/>
    <property type="project" value="UniProtKB-KW"/>
</dbReference>
<proteinExistence type="predicted"/>
<sequence>MCRTTIKKCFLKHAYSHIIEALWRCAYCVEGSNQRNTVVKHCKEMHGSDKPPLDARFPLWDKIKHIIQMCYPYNFIEMPEPKLEVLHNLQKSYFTYATQYHIDKANKKWKTNNNAQKQKQDDKKIVKRVHWH</sequence>
<dbReference type="PROSITE" id="PS50157">
    <property type="entry name" value="ZINC_FINGER_C2H2_2"/>
    <property type="match status" value="1"/>
</dbReference>
<organism evidence="4 5">
    <name type="scientific">Meloidogyne javanica</name>
    <name type="common">Root-knot nematode worm</name>
    <dbReference type="NCBI Taxonomy" id="6303"/>
    <lineage>
        <taxon>Eukaryota</taxon>
        <taxon>Metazoa</taxon>
        <taxon>Ecdysozoa</taxon>
        <taxon>Nematoda</taxon>
        <taxon>Chromadorea</taxon>
        <taxon>Rhabditida</taxon>
        <taxon>Tylenchina</taxon>
        <taxon>Tylenchomorpha</taxon>
        <taxon>Tylenchoidea</taxon>
        <taxon>Meloidogynidae</taxon>
        <taxon>Meloidogyninae</taxon>
        <taxon>Meloidogyne</taxon>
        <taxon>Meloidogyne incognita group</taxon>
    </lineage>
</organism>